<name>B0TSN6_SHEHH</name>
<sequence length="56" mass="6385">MGESKHKITNWSQYNKALVNRGSPAFWIDEQAIKSCRCTENTMVVVVEGIFIPMLL</sequence>
<dbReference type="Proteomes" id="UP000001317">
    <property type="component" value="Chromosome"/>
</dbReference>
<dbReference type="EMBL" id="CP000931">
    <property type="protein sequence ID" value="ABZ77990.1"/>
    <property type="molecule type" value="Genomic_DNA"/>
</dbReference>
<accession>B0TSN6</accession>
<gene>
    <name evidence="1" type="ordered locus">Shal_3444</name>
</gene>
<reference evidence="1" key="1">
    <citation type="submission" date="2008-01" db="EMBL/GenBank/DDBJ databases">
        <title>Complete sequence of Shewanella halifaxensis HAW-EB4.</title>
        <authorList>
            <consortium name="US DOE Joint Genome Institute"/>
            <person name="Copeland A."/>
            <person name="Lucas S."/>
            <person name="Lapidus A."/>
            <person name="Glavina del Rio T."/>
            <person name="Dalin E."/>
            <person name="Tice H."/>
            <person name="Bruce D."/>
            <person name="Goodwin L."/>
            <person name="Pitluck S."/>
            <person name="Sims D."/>
            <person name="Brettin T."/>
            <person name="Detter J.C."/>
            <person name="Han C."/>
            <person name="Kuske C.R."/>
            <person name="Schmutz J."/>
            <person name="Larimer F."/>
            <person name="Land M."/>
            <person name="Hauser L."/>
            <person name="Kyrpides N."/>
            <person name="Kim E."/>
            <person name="Zhao J.-S."/>
            <person name="Richardson P."/>
        </authorList>
    </citation>
    <scope>NUCLEOTIDE SEQUENCE [LARGE SCALE GENOMIC DNA]</scope>
    <source>
        <strain evidence="1">HAW-EB4</strain>
    </source>
</reference>
<dbReference type="STRING" id="458817.Shal_3444"/>
<evidence type="ECO:0000313" key="2">
    <source>
        <dbReference type="Proteomes" id="UP000001317"/>
    </source>
</evidence>
<keyword evidence="2" id="KW-1185">Reference proteome</keyword>
<dbReference type="eggNOG" id="COG3039">
    <property type="taxonomic scope" value="Bacteria"/>
</dbReference>
<protein>
    <submittedName>
        <fullName evidence="1">Uncharacterized protein</fullName>
    </submittedName>
</protein>
<dbReference type="AlphaFoldDB" id="B0TSN6"/>
<evidence type="ECO:0000313" key="1">
    <source>
        <dbReference type="EMBL" id="ABZ77990.1"/>
    </source>
</evidence>
<organism evidence="1 2">
    <name type="scientific">Shewanella halifaxensis (strain HAW-EB4)</name>
    <dbReference type="NCBI Taxonomy" id="458817"/>
    <lineage>
        <taxon>Bacteria</taxon>
        <taxon>Pseudomonadati</taxon>
        <taxon>Pseudomonadota</taxon>
        <taxon>Gammaproteobacteria</taxon>
        <taxon>Alteromonadales</taxon>
        <taxon>Shewanellaceae</taxon>
        <taxon>Shewanella</taxon>
    </lineage>
</organism>
<dbReference type="KEGG" id="shl:Shal_3444"/>
<dbReference type="HOGENOM" id="CLU_3011816_0_0_6"/>
<proteinExistence type="predicted"/>